<reference evidence="2 3" key="1">
    <citation type="submission" date="2020-08" db="EMBL/GenBank/DDBJ databases">
        <title>Oceanospirillum sp. nov. isolated from marine sediment.</title>
        <authorList>
            <person name="Ji X."/>
        </authorList>
    </citation>
    <scope>NUCLEOTIDE SEQUENCE [LARGE SCALE GENOMIC DNA]</scope>
    <source>
        <strain evidence="2 3">D5</strain>
    </source>
</reference>
<dbReference type="AlphaFoldDB" id="A0A839ISV7"/>
<evidence type="ECO:0008006" key="4">
    <source>
        <dbReference type="Google" id="ProtNLM"/>
    </source>
</evidence>
<evidence type="ECO:0000313" key="2">
    <source>
        <dbReference type="EMBL" id="MBB1488533.1"/>
    </source>
</evidence>
<evidence type="ECO:0000256" key="1">
    <source>
        <dbReference type="SAM" id="SignalP"/>
    </source>
</evidence>
<keyword evidence="1" id="KW-0732">Signal</keyword>
<proteinExistence type="predicted"/>
<accession>A0A839ISV7</accession>
<dbReference type="RefSeq" id="WP_182810306.1">
    <property type="nucleotide sequence ID" value="NZ_JACJFM010000030.1"/>
</dbReference>
<evidence type="ECO:0000313" key="3">
    <source>
        <dbReference type="Proteomes" id="UP000565262"/>
    </source>
</evidence>
<dbReference type="EMBL" id="JACJFM010000030">
    <property type="protein sequence ID" value="MBB1488533.1"/>
    <property type="molecule type" value="Genomic_DNA"/>
</dbReference>
<feature type="signal peptide" evidence="1">
    <location>
        <begin position="1"/>
        <end position="27"/>
    </location>
</feature>
<organism evidence="2 3">
    <name type="scientific">Oceanospirillum sediminis</name>
    <dbReference type="NCBI Taxonomy" id="2760088"/>
    <lineage>
        <taxon>Bacteria</taxon>
        <taxon>Pseudomonadati</taxon>
        <taxon>Pseudomonadota</taxon>
        <taxon>Gammaproteobacteria</taxon>
        <taxon>Oceanospirillales</taxon>
        <taxon>Oceanospirillaceae</taxon>
        <taxon>Oceanospirillum</taxon>
    </lineage>
</organism>
<keyword evidence="3" id="KW-1185">Reference proteome</keyword>
<sequence length="438" mass="47674">MKKPAFQRLSMTLLAAAISAVSAQSSAYNLVDEDGSKLDLNIEAIAGTFNSQEGYATAPSGEQNKKYNWQEGYIKAGLTGEKSLQDSTLYGGISVVGSGTWGDGDAGGFTTGDERELDIEDLYIGLRKGAFDLSVGRQNFVLGDGFLINGDALSFGKGFNDVIPEIPDFNRGGAYWLAPRKSFKNTAVLRIEGDNGLRSDLFWLQSGNPAQASVELAGINIERASDVGTFGISYIQGTDVDKAEAEFLAYTHRDGQKNLSLRYQGNAGVEDLFLSAEFVAQEQGDDTRKDGNGYYAEAGWTFSQANWSPAVTYRFSRFEEGFDPLLFGFNRGYGTWFQGEVAANYAGPFSSHNDVHHLALKAAPMETLSLGALYFDFQDTNGDGSNDGKELDLYAEWVVNDNLIISPLLGMYTPDSSTSLQGNTDTNTYFQMMAIVLY</sequence>
<feature type="chain" id="PRO_5032315035" description="Alginate export domain-containing protein" evidence="1">
    <location>
        <begin position="28"/>
        <end position="438"/>
    </location>
</feature>
<protein>
    <recommendedName>
        <fullName evidence="4">Alginate export domain-containing protein</fullName>
    </recommendedName>
</protein>
<comment type="caution">
    <text evidence="2">The sequence shown here is derived from an EMBL/GenBank/DDBJ whole genome shotgun (WGS) entry which is preliminary data.</text>
</comment>
<name>A0A839ISV7_9GAMM</name>
<dbReference type="Proteomes" id="UP000565262">
    <property type="component" value="Unassembled WGS sequence"/>
</dbReference>
<gene>
    <name evidence="2" type="ORF">H4O21_18165</name>
</gene>